<gene>
    <name evidence="1" type="ORF">E2C01_047290</name>
</gene>
<sequence length="116" mass="13047">MKYPNNKDILRIFVDEGIGQENRILFCKGSFFNLFVLVTAWTHFTVFPPIVPEASRLTPLSSPRHRAAPPINHVHGSATISHPPCSLEAVGRRLKLWPRSVTTFHSTSNCQCYGCL</sequence>
<evidence type="ECO:0000313" key="2">
    <source>
        <dbReference type="Proteomes" id="UP000324222"/>
    </source>
</evidence>
<keyword evidence="2" id="KW-1185">Reference proteome</keyword>
<dbReference type="AlphaFoldDB" id="A0A5B7G0Q9"/>
<evidence type="ECO:0000313" key="1">
    <source>
        <dbReference type="EMBL" id="MPC53401.1"/>
    </source>
</evidence>
<protein>
    <submittedName>
        <fullName evidence="1">Uncharacterized protein</fullName>
    </submittedName>
</protein>
<dbReference type="EMBL" id="VSRR010011595">
    <property type="protein sequence ID" value="MPC53401.1"/>
    <property type="molecule type" value="Genomic_DNA"/>
</dbReference>
<accession>A0A5B7G0Q9</accession>
<organism evidence="1 2">
    <name type="scientific">Portunus trituberculatus</name>
    <name type="common">Swimming crab</name>
    <name type="synonym">Neptunus trituberculatus</name>
    <dbReference type="NCBI Taxonomy" id="210409"/>
    <lineage>
        <taxon>Eukaryota</taxon>
        <taxon>Metazoa</taxon>
        <taxon>Ecdysozoa</taxon>
        <taxon>Arthropoda</taxon>
        <taxon>Crustacea</taxon>
        <taxon>Multicrustacea</taxon>
        <taxon>Malacostraca</taxon>
        <taxon>Eumalacostraca</taxon>
        <taxon>Eucarida</taxon>
        <taxon>Decapoda</taxon>
        <taxon>Pleocyemata</taxon>
        <taxon>Brachyura</taxon>
        <taxon>Eubrachyura</taxon>
        <taxon>Portunoidea</taxon>
        <taxon>Portunidae</taxon>
        <taxon>Portuninae</taxon>
        <taxon>Portunus</taxon>
    </lineage>
</organism>
<proteinExistence type="predicted"/>
<dbReference type="Proteomes" id="UP000324222">
    <property type="component" value="Unassembled WGS sequence"/>
</dbReference>
<name>A0A5B7G0Q9_PORTR</name>
<comment type="caution">
    <text evidence="1">The sequence shown here is derived from an EMBL/GenBank/DDBJ whole genome shotgun (WGS) entry which is preliminary data.</text>
</comment>
<reference evidence="1 2" key="1">
    <citation type="submission" date="2019-05" db="EMBL/GenBank/DDBJ databases">
        <title>Another draft genome of Portunus trituberculatus and its Hox gene families provides insights of decapod evolution.</title>
        <authorList>
            <person name="Jeong J.-H."/>
            <person name="Song I."/>
            <person name="Kim S."/>
            <person name="Choi T."/>
            <person name="Kim D."/>
            <person name="Ryu S."/>
            <person name="Kim W."/>
        </authorList>
    </citation>
    <scope>NUCLEOTIDE SEQUENCE [LARGE SCALE GENOMIC DNA]</scope>
    <source>
        <tissue evidence="1">Muscle</tissue>
    </source>
</reference>